<sequence length="82" mass="8752">MTLDGELAAGIAEFLDLPVELCSVSDAFVPASVQVADVRVDDVRPLQILGDDIVGRASIHQFADGGLVQPEFPANRSLRHPL</sequence>
<comment type="caution">
    <text evidence="1">The sequence shown here is derived from an EMBL/GenBank/DDBJ whole genome shotgun (WGS) entry which is preliminary data.</text>
</comment>
<keyword evidence="2" id="KW-1185">Reference proteome</keyword>
<proteinExistence type="predicted"/>
<protein>
    <submittedName>
        <fullName evidence="1">Uncharacterized protein</fullName>
    </submittedName>
</protein>
<feature type="non-terminal residue" evidence="1">
    <location>
        <position position="82"/>
    </location>
</feature>
<dbReference type="EMBL" id="JARWBG010000105">
    <property type="protein sequence ID" value="MDH2394067.1"/>
    <property type="molecule type" value="Genomic_DNA"/>
</dbReference>
<organism evidence="1 2">
    <name type="scientific">Streptomyces chengmaiensis</name>
    <dbReference type="NCBI Taxonomy" id="3040919"/>
    <lineage>
        <taxon>Bacteria</taxon>
        <taxon>Bacillati</taxon>
        <taxon>Actinomycetota</taxon>
        <taxon>Actinomycetes</taxon>
        <taxon>Kitasatosporales</taxon>
        <taxon>Streptomycetaceae</taxon>
        <taxon>Streptomyces</taxon>
    </lineage>
</organism>
<gene>
    <name evidence="1" type="ORF">QCN29_36080</name>
</gene>
<dbReference type="RefSeq" id="WP_279933488.1">
    <property type="nucleotide sequence ID" value="NZ_JARWBG010000105.1"/>
</dbReference>
<reference evidence="1 2" key="1">
    <citation type="submission" date="2023-04" db="EMBL/GenBank/DDBJ databases">
        <title>Streptomyces chengmaiensis sp. nov. isolated from the stem of mangrove plant in Hainan.</title>
        <authorList>
            <person name="Huang X."/>
            <person name="Zhou S."/>
            <person name="Chu X."/>
            <person name="Xie Y."/>
            <person name="Lin Y."/>
        </authorList>
    </citation>
    <scope>NUCLEOTIDE SEQUENCE [LARGE SCALE GENOMIC DNA]</scope>
    <source>
        <strain evidence="1 2">HNM0663</strain>
    </source>
</reference>
<accession>A0ABT6I077</accession>
<evidence type="ECO:0000313" key="1">
    <source>
        <dbReference type="EMBL" id="MDH2394067.1"/>
    </source>
</evidence>
<name>A0ABT6I077_9ACTN</name>
<evidence type="ECO:0000313" key="2">
    <source>
        <dbReference type="Proteomes" id="UP001223144"/>
    </source>
</evidence>
<dbReference type="Proteomes" id="UP001223144">
    <property type="component" value="Unassembled WGS sequence"/>
</dbReference>